<feature type="signal peptide" evidence="1">
    <location>
        <begin position="1"/>
        <end position="21"/>
    </location>
</feature>
<comment type="caution">
    <text evidence="2">The sequence shown here is derived from an EMBL/GenBank/DDBJ whole genome shotgun (WGS) entry which is preliminary data.</text>
</comment>
<dbReference type="OrthoDB" id="5592990at2"/>
<evidence type="ECO:0000256" key="1">
    <source>
        <dbReference type="SAM" id="SignalP"/>
    </source>
</evidence>
<dbReference type="EMBL" id="AJYK02000082">
    <property type="protein sequence ID" value="OEF23887.1"/>
    <property type="molecule type" value="Genomic_DNA"/>
</dbReference>
<keyword evidence="1" id="KW-0732">Signal</keyword>
<accession>A0A1E5E0X9</accession>
<dbReference type="AlphaFoldDB" id="A0A1E5E0X9"/>
<name>A0A1E5E0X9_9VIBR</name>
<sequence length="415" mass="44422">MIKFGVYSVLLACGLLLTACGSDDDSTAASSSELSTGVFVDAAVGGVDYTTDTQQGITNEKGEFDYIEGEDVTFSIGDLVFPSVKAEETITPLEISGTDDINNNQVINMIRLLISLDKDGDPSNGITITESAKASATVVNFDLPVEEFAESAAVVGIISNAGQDTPIQTLVSVEAAKAHFQESLDKIKDSSTEYAEYAGMYDFSDHEDGWGEIIVFYANGSYLNISYDIDPEYIEDNGMEYGDFEIAGNQLKATVKTDTNGGLGLSDVTLTNVEINDTTLSMTATDEEGTEEVEVTKASLTQPITGSWYAQNDSVSFNFMPDGYYYFAQLIDNEAVEGEEGNIGIEAGTYTFTDGLLILSAPLMDTSGSSLMSDEGNQSNITSSIISENGQTLTIVLDSNDPDEGEVTVVFTRKL</sequence>
<proteinExistence type="predicted"/>
<dbReference type="PROSITE" id="PS51257">
    <property type="entry name" value="PROKAR_LIPOPROTEIN"/>
    <property type="match status" value="1"/>
</dbReference>
<protein>
    <recommendedName>
        <fullName evidence="4">Adhesin</fullName>
    </recommendedName>
</protein>
<evidence type="ECO:0000313" key="2">
    <source>
        <dbReference type="EMBL" id="OEF23887.1"/>
    </source>
</evidence>
<feature type="chain" id="PRO_5009174640" description="Adhesin" evidence="1">
    <location>
        <begin position="22"/>
        <end position="415"/>
    </location>
</feature>
<dbReference type="RefSeq" id="WP_017025824.1">
    <property type="nucleotide sequence ID" value="NZ_AJYK02000082.1"/>
</dbReference>
<dbReference type="STRING" id="1188252.A1QC_01690"/>
<reference evidence="2 3" key="1">
    <citation type="journal article" date="2012" name="Science">
        <title>Ecological populations of bacteria act as socially cohesive units of antibiotic production and resistance.</title>
        <authorList>
            <person name="Cordero O.X."/>
            <person name="Wildschutte H."/>
            <person name="Kirkup B."/>
            <person name="Proehl S."/>
            <person name="Ngo L."/>
            <person name="Hussain F."/>
            <person name="Le Roux F."/>
            <person name="Mincer T."/>
            <person name="Polz M.F."/>
        </authorList>
    </citation>
    <scope>NUCLEOTIDE SEQUENCE [LARGE SCALE GENOMIC DNA]</scope>
    <source>
        <strain evidence="2 3">1S-45</strain>
    </source>
</reference>
<dbReference type="Proteomes" id="UP000094070">
    <property type="component" value="Unassembled WGS sequence"/>
</dbReference>
<evidence type="ECO:0000313" key="3">
    <source>
        <dbReference type="Proteomes" id="UP000094070"/>
    </source>
</evidence>
<gene>
    <name evidence="2" type="ORF">A1QC_01690</name>
</gene>
<evidence type="ECO:0008006" key="4">
    <source>
        <dbReference type="Google" id="ProtNLM"/>
    </source>
</evidence>
<keyword evidence="3" id="KW-1185">Reference proteome</keyword>
<organism evidence="2 3">
    <name type="scientific">Vibrio rumoiensis 1S-45</name>
    <dbReference type="NCBI Taxonomy" id="1188252"/>
    <lineage>
        <taxon>Bacteria</taxon>
        <taxon>Pseudomonadati</taxon>
        <taxon>Pseudomonadota</taxon>
        <taxon>Gammaproteobacteria</taxon>
        <taxon>Vibrionales</taxon>
        <taxon>Vibrionaceae</taxon>
        <taxon>Vibrio</taxon>
    </lineage>
</organism>
<dbReference type="eggNOG" id="COG5276">
    <property type="taxonomic scope" value="Bacteria"/>
</dbReference>